<dbReference type="InterPro" id="IPR000014">
    <property type="entry name" value="PAS"/>
</dbReference>
<sequence length="378" mass="42093">MGEGTKKKSGVCPFMKAPMEECYCRSLSSENIEKAYDFCSGDYKACAIFQNVFRAQDVVAAQVAKDSCPVIGLFTGSQRLLQMQARQELSLQVLELLESNPSARNMFRDFIYMLRNFCSVNDITLYILDGDNHLHQEIVGCQGDEVTELMVPKKLDCICGQVLEGDVPDQTLSRNDSGVYWTNDRTSLSQEAAQGLNACINTCCPEQKEGSLALLPVHYQGRTVGVVRINDPKADLFTRDDIRFLDGVCSALSVIVGRARAERNREYAEMIVDTLTSPIAVVDRDYVLRKINGEYLRWLGRTDADVHGRKMVEIVGETVFSQAYAPLLDRAFGGEQVKEKITMDFPDHPAISCSVRCLPHFDAEGSVDAVVIAFHSLE</sequence>
<reference evidence="2" key="2">
    <citation type="submission" date="2006-05" db="EMBL/GenBank/DDBJ databases">
        <title>Sequencing of the draft genome and assembly of Desulfuromonas acetoxidans DSM 684.</title>
        <authorList>
            <consortium name="US DOE Joint Genome Institute (JGI-PGF)"/>
            <person name="Copeland A."/>
            <person name="Lucas S."/>
            <person name="Lapidus A."/>
            <person name="Barry K."/>
            <person name="Detter J.C."/>
            <person name="Glavina del Rio T."/>
            <person name="Hammon N."/>
            <person name="Israni S."/>
            <person name="Dalin E."/>
            <person name="Tice H."/>
            <person name="Bruce D."/>
            <person name="Pitluck S."/>
            <person name="Richardson P."/>
        </authorList>
    </citation>
    <scope>NUCLEOTIDE SEQUENCE [LARGE SCALE GENOMIC DNA]</scope>
    <source>
        <strain evidence="2">DSM 684</strain>
    </source>
</reference>
<dbReference type="Proteomes" id="UP000005695">
    <property type="component" value="Unassembled WGS sequence"/>
</dbReference>
<protein>
    <submittedName>
        <fullName evidence="2">PAS/PAC sensor protein</fullName>
    </submittedName>
</protein>
<dbReference type="PROSITE" id="PS50112">
    <property type="entry name" value="PAS"/>
    <property type="match status" value="1"/>
</dbReference>
<dbReference type="SUPFAM" id="SSF55785">
    <property type="entry name" value="PYP-like sensor domain (PAS domain)"/>
    <property type="match status" value="1"/>
</dbReference>
<dbReference type="Gene3D" id="3.30.450.20">
    <property type="entry name" value="PAS domain"/>
    <property type="match status" value="1"/>
</dbReference>
<dbReference type="EMBL" id="AAEW02000029">
    <property type="protein sequence ID" value="EAT14390.1"/>
    <property type="molecule type" value="Genomic_DNA"/>
</dbReference>
<evidence type="ECO:0000259" key="1">
    <source>
        <dbReference type="PROSITE" id="PS50112"/>
    </source>
</evidence>
<dbReference type="AlphaFoldDB" id="Q1JVX6"/>
<dbReference type="InterPro" id="IPR029016">
    <property type="entry name" value="GAF-like_dom_sf"/>
</dbReference>
<accession>Q1JVX6</accession>
<dbReference type="InterPro" id="IPR013656">
    <property type="entry name" value="PAS_4"/>
</dbReference>
<evidence type="ECO:0000313" key="3">
    <source>
        <dbReference type="Proteomes" id="UP000005695"/>
    </source>
</evidence>
<comment type="caution">
    <text evidence="2">The sequence shown here is derived from an EMBL/GenBank/DDBJ whole genome shotgun (WGS) entry which is preliminary data.</text>
</comment>
<organism evidence="2 3">
    <name type="scientific">Desulfuromonas acetoxidans (strain DSM 684 / 11070)</name>
    <dbReference type="NCBI Taxonomy" id="281689"/>
    <lineage>
        <taxon>Bacteria</taxon>
        <taxon>Pseudomonadati</taxon>
        <taxon>Thermodesulfobacteriota</taxon>
        <taxon>Desulfuromonadia</taxon>
        <taxon>Desulfuromonadales</taxon>
        <taxon>Desulfuromonadaceae</taxon>
        <taxon>Desulfuromonas</taxon>
    </lineage>
</organism>
<dbReference type="SUPFAM" id="SSF55781">
    <property type="entry name" value="GAF domain-like"/>
    <property type="match status" value="1"/>
</dbReference>
<name>Q1JVX6_DESA6</name>
<gene>
    <name evidence="2" type="ORF">Dace_0303</name>
</gene>
<dbReference type="Gene3D" id="3.30.450.40">
    <property type="match status" value="1"/>
</dbReference>
<keyword evidence="3" id="KW-1185">Reference proteome</keyword>
<dbReference type="SMART" id="SM00065">
    <property type="entry name" value="GAF"/>
    <property type="match status" value="1"/>
</dbReference>
<feature type="domain" description="PAS" evidence="1">
    <location>
        <begin position="264"/>
        <end position="312"/>
    </location>
</feature>
<evidence type="ECO:0000313" key="2">
    <source>
        <dbReference type="EMBL" id="EAT14390.1"/>
    </source>
</evidence>
<proteinExistence type="predicted"/>
<dbReference type="Pfam" id="PF08448">
    <property type="entry name" value="PAS_4"/>
    <property type="match status" value="1"/>
</dbReference>
<dbReference type="InterPro" id="IPR003018">
    <property type="entry name" value="GAF"/>
</dbReference>
<reference evidence="2" key="1">
    <citation type="submission" date="2006-05" db="EMBL/GenBank/DDBJ databases">
        <title>Annotation of the draft genome assembly of Desulfuromonas acetoxidans DSM 684.</title>
        <authorList>
            <consortium name="US DOE Joint Genome Institute (JGI-ORNL)"/>
            <person name="Larimer F."/>
            <person name="Land M."/>
            <person name="Hauser L."/>
        </authorList>
    </citation>
    <scope>NUCLEOTIDE SEQUENCE [LARGE SCALE GENOMIC DNA]</scope>
    <source>
        <strain evidence="2">DSM 684</strain>
    </source>
</reference>
<dbReference type="InterPro" id="IPR035965">
    <property type="entry name" value="PAS-like_dom_sf"/>
</dbReference>